<proteinExistence type="predicted"/>
<feature type="compositionally biased region" description="Polar residues" evidence="1">
    <location>
        <begin position="1091"/>
        <end position="1101"/>
    </location>
</feature>
<protein>
    <submittedName>
        <fullName evidence="4">FAD-dependent oxidoreductase</fullName>
    </submittedName>
</protein>
<accession>A0A3A8QX79</accession>
<evidence type="ECO:0000313" key="4">
    <source>
        <dbReference type="EMBL" id="RKH73386.1"/>
    </source>
</evidence>
<dbReference type="InterPro" id="IPR057574">
    <property type="entry name" value="nSTAND_NTPase5_dom"/>
</dbReference>
<gene>
    <name evidence="4" type="ORF">D7W81_03995</name>
</gene>
<comment type="caution">
    <text evidence="4">The sequence shown here is derived from an EMBL/GenBank/DDBJ whole genome shotgun (WGS) entry which is preliminary data.</text>
</comment>
<keyword evidence="5" id="KW-1185">Reference proteome</keyword>
<dbReference type="InterPro" id="IPR036188">
    <property type="entry name" value="FAD/NAD-bd_sf"/>
</dbReference>
<feature type="region of interest" description="Disordered" evidence="1">
    <location>
        <begin position="1089"/>
        <end position="1153"/>
    </location>
</feature>
<sequence>MPAGDGTQPTTEEILELLGSKQKPGLFVLGSLEGRVTLYSQQCRALNLVHALRVTGKLAPRNGQPVRVAVIGAGVAGLTVSAALTIRGAHVTILERRSRPLTIQLGCNTRWIHPHIYDWPAEGWDQSNAGLPVLNWSAGWAGDVAKALNEQWRALVSHFKGADHGQIKELFNVESLYIDLSPSNPPWDLTWNAPGHGGGSFDIVIFAVGFGEEQESAHSESYWRNDHLHQLATKLPGRVLVSGCGDGGLTDTLRLCVRDFEHDQILSLLSGPWLERVRPKILEAELKQGSAGDTGGDRELNQFYRELSVEEPEELLRGRVQNLKEVVLNGRSRLPFDRGSASLNRFLVSRLMRLGLPYEFGEVQQPIKQDEKGQYTIQFNRLGNISAPHVFSKMVLRHGPAKPTPLQQFPDVLACLNLGKESVDKLRLVTDRTRFKIWRDEDFQAPREAVLLSKSASLNPRVEDPAHSPATLVGWLTLDREFFDKQQISSERELLPFFEGRDPLWRDIVSGRLAERQQVETIVRNLHERLDAPAKSFLSRIIGPGGEGKSTILMQAVRRLVLEKPELAVLWRDDPEVSLLADELIARLPRDRPVLLASDNGHELAPQLDRIMRTGRFRAYLNERTHPLHILLCSTELYWQRAAPHLSTWRQALEVLDPFRVQGLHKVDAGLIVGCYEALQDPVARQHAQGILANIASHDEKVAALVDSARHRKEEESEGAFLGALIEGRTGKSLETHVHSLMERMQKSTGEAGHNLLSLYLHVGAFQSLGLGGVDRDVLAQALDIRPERLQQLVREPLSTEIEVTGLGSSQRFKIRHDMLAKVALSYSRENDSMRGFRQEAYTNLVEAVSTLYPDGWKNPRLRRILFLSSEFVKREPELAVALAEAVRISQPNDLFLLSHLAFIHRESTKSNPSGAKRGATLLSEAYRQFSGSSRNANAHIRALIFEWATCVGLSDQTVESAAGNLFLALLSVSDAFSDEPLTHEQVTNSLAGSGRALMDLQDRGAFPLAKKGFAALTALKVRLKGNQQTTRFFDEFAKRADSKAIKNPDGATDVLEASLEDVWPLVSEELRQQLESLKTTASLEMLRANIRNSPKNQTPWANAPRKKEEAHTSSQGKEPRSNRNSSKRATAGKPAKTPRKLPSPAPRRKHRN</sequence>
<dbReference type="Gene3D" id="3.50.50.60">
    <property type="entry name" value="FAD/NAD(P)-binding domain"/>
    <property type="match status" value="1"/>
</dbReference>
<reference evidence="5" key="1">
    <citation type="submission" date="2018-09" db="EMBL/GenBank/DDBJ databases">
        <authorList>
            <person name="Livingstone P.G."/>
            <person name="Whitworth D.E."/>
        </authorList>
    </citation>
    <scope>NUCLEOTIDE SEQUENCE [LARGE SCALE GENOMIC DNA]</scope>
    <source>
        <strain evidence="5">AB050A</strain>
    </source>
</reference>
<name>A0A3A8QX79_9BACT</name>
<evidence type="ECO:0000256" key="1">
    <source>
        <dbReference type="SAM" id="MobiDB-lite"/>
    </source>
</evidence>
<feature type="domain" description="FAD dependent oxidoreductase" evidence="2">
    <location>
        <begin position="67"/>
        <end position="138"/>
    </location>
</feature>
<evidence type="ECO:0000259" key="2">
    <source>
        <dbReference type="Pfam" id="PF01266"/>
    </source>
</evidence>
<dbReference type="Proteomes" id="UP000267003">
    <property type="component" value="Unassembled WGS sequence"/>
</dbReference>
<evidence type="ECO:0000313" key="5">
    <source>
        <dbReference type="Proteomes" id="UP000267003"/>
    </source>
</evidence>
<dbReference type="Pfam" id="PF25199">
    <property type="entry name" value="nSTAND_NTPase5"/>
    <property type="match status" value="1"/>
</dbReference>
<feature type="domain" description="Novel STAND NTPase 5" evidence="3">
    <location>
        <begin position="497"/>
        <end position="644"/>
    </location>
</feature>
<dbReference type="OrthoDB" id="1494755at2"/>
<feature type="compositionally biased region" description="Basic and acidic residues" evidence="1">
    <location>
        <begin position="1106"/>
        <end position="1122"/>
    </location>
</feature>
<dbReference type="AlphaFoldDB" id="A0A3A8QX79"/>
<dbReference type="EMBL" id="RAWK01000015">
    <property type="protein sequence ID" value="RKH73386.1"/>
    <property type="molecule type" value="Genomic_DNA"/>
</dbReference>
<evidence type="ECO:0000259" key="3">
    <source>
        <dbReference type="Pfam" id="PF25199"/>
    </source>
</evidence>
<dbReference type="Pfam" id="PF01266">
    <property type="entry name" value="DAO"/>
    <property type="match status" value="1"/>
</dbReference>
<organism evidence="4 5">
    <name type="scientific">Corallococcus aberystwythensis</name>
    <dbReference type="NCBI Taxonomy" id="2316722"/>
    <lineage>
        <taxon>Bacteria</taxon>
        <taxon>Pseudomonadati</taxon>
        <taxon>Myxococcota</taxon>
        <taxon>Myxococcia</taxon>
        <taxon>Myxococcales</taxon>
        <taxon>Cystobacterineae</taxon>
        <taxon>Myxococcaceae</taxon>
        <taxon>Corallococcus</taxon>
    </lineage>
</organism>
<dbReference type="SUPFAM" id="SSF51905">
    <property type="entry name" value="FAD/NAD(P)-binding domain"/>
    <property type="match status" value="2"/>
</dbReference>
<dbReference type="InterPro" id="IPR006076">
    <property type="entry name" value="FAD-dep_OxRdtase"/>
</dbReference>